<dbReference type="InterPro" id="IPR007268">
    <property type="entry name" value="Rad9/Ddc1"/>
</dbReference>
<feature type="compositionally biased region" description="Polar residues" evidence="1">
    <location>
        <begin position="121"/>
        <end position="138"/>
    </location>
</feature>
<dbReference type="AlphaFoldDB" id="A0ABD3PGC5"/>
<sequence length="406" mass="45414">MDVTIAPHSLKRFTASLTALSKIGKDLYVSFDPFDGLTLSSLNEAKSAYGKFHFECGFFERCLGVVPPTTANGNARRGDESQSQEESWRYVCRVPVRSVHSVLRPRKGVLSLRIKSEGVDTTTGQHFGVNKRSNGNSTTRDKDDNKLPYSSRRRKRKSKDRDQSSNDPHNDSCQEKMMLTFEYILERPSSTNKQAQHSAPIASTFSALHKIAVTDAHGITLSTTTHRKSRSEIVAPPKLFMRLLDPLKTQEVALTIDDGLKVVTATSFHPGEEGNNTVLAVRNAALKTETSTGVEEFDEYDYRTNRRRDEEMDKEEDEMPEEVNERVILVFSMKEAKAMLQFCSQTNSPHHNDGDALSILSFHWGGRPIVIETDGDYFTAELVLATLHHGMISSSLSRARVDGQGN</sequence>
<reference evidence="2 3" key="1">
    <citation type="submission" date="2024-10" db="EMBL/GenBank/DDBJ databases">
        <title>Updated reference genomes for cyclostephanoid diatoms.</title>
        <authorList>
            <person name="Roberts W.R."/>
            <person name="Alverson A.J."/>
        </authorList>
    </citation>
    <scope>NUCLEOTIDE SEQUENCE [LARGE SCALE GENOMIC DNA]</scope>
    <source>
        <strain evidence="2 3">AJA010-31</strain>
    </source>
</reference>
<gene>
    <name evidence="2" type="ORF">ACHAWO_002066</name>
</gene>
<comment type="caution">
    <text evidence="2">The sequence shown here is derived from an EMBL/GenBank/DDBJ whole genome shotgun (WGS) entry which is preliminary data.</text>
</comment>
<dbReference type="Pfam" id="PF04139">
    <property type="entry name" value="Rad9"/>
    <property type="match status" value="1"/>
</dbReference>
<organism evidence="2 3">
    <name type="scientific">Cyclotella atomus</name>
    <dbReference type="NCBI Taxonomy" id="382360"/>
    <lineage>
        <taxon>Eukaryota</taxon>
        <taxon>Sar</taxon>
        <taxon>Stramenopiles</taxon>
        <taxon>Ochrophyta</taxon>
        <taxon>Bacillariophyta</taxon>
        <taxon>Coscinodiscophyceae</taxon>
        <taxon>Thalassiosirophycidae</taxon>
        <taxon>Stephanodiscales</taxon>
        <taxon>Stephanodiscaceae</taxon>
        <taxon>Cyclotella</taxon>
    </lineage>
</organism>
<name>A0ABD3PGC5_9STRA</name>
<protein>
    <submittedName>
        <fullName evidence="2">Uncharacterized protein</fullName>
    </submittedName>
</protein>
<dbReference type="PANTHER" id="PTHR15237:SF0">
    <property type="entry name" value="CELL CYCLE CHECKPOINT CONTROL PROTEIN"/>
    <property type="match status" value="1"/>
</dbReference>
<evidence type="ECO:0000256" key="1">
    <source>
        <dbReference type="SAM" id="MobiDB-lite"/>
    </source>
</evidence>
<dbReference type="PANTHER" id="PTHR15237">
    <property type="entry name" value="DNA REPAIR PROTEIN RAD9"/>
    <property type="match status" value="1"/>
</dbReference>
<feature type="compositionally biased region" description="Basic and acidic residues" evidence="1">
    <location>
        <begin position="159"/>
        <end position="173"/>
    </location>
</feature>
<accession>A0ABD3PGC5</accession>
<keyword evidence="3" id="KW-1185">Reference proteome</keyword>
<feature type="region of interest" description="Disordered" evidence="1">
    <location>
        <begin position="121"/>
        <end position="173"/>
    </location>
</feature>
<evidence type="ECO:0000313" key="3">
    <source>
        <dbReference type="Proteomes" id="UP001530400"/>
    </source>
</evidence>
<dbReference type="Proteomes" id="UP001530400">
    <property type="component" value="Unassembled WGS sequence"/>
</dbReference>
<evidence type="ECO:0000313" key="2">
    <source>
        <dbReference type="EMBL" id="KAL3785505.1"/>
    </source>
</evidence>
<proteinExistence type="predicted"/>
<dbReference type="EMBL" id="JALLPJ020000690">
    <property type="protein sequence ID" value="KAL3785505.1"/>
    <property type="molecule type" value="Genomic_DNA"/>
</dbReference>
<dbReference type="Gene3D" id="3.70.10.10">
    <property type="match status" value="2"/>
</dbReference>